<dbReference type="PROSITE" id="PS51257">
    <property type="entry name" value="PROKAR_LIPOPROTEIN"/>
    <property type="match status" value="1"/>
</dbReference>
<dbReference type="AlphaFoldDB" id="A0AAE3M5D0"/>
<comment type="caution">
    <text evidence="1">The sequence shown here is derived from an EMBL/GenBank/DDBJ whole genome shotgun (WGS) entry which is preliminary data.</text>
</comment>
<name>A0AAE3M5D0_9BACT</name>
<dbReference type="EMBL" id="JAPDPJ010000030">
    <property type="protein sequence ID" value="MCW3787492.1"/>
    <property type="molecule type" value="Genomic_DNA"/>
</dbReference>
<evidence type="ECO:0000313" key="1">
    <source>
        <dbReference type="EMBL" id="MCW3787492.1"/>
    </source>
</evidence>
<reference evidence="1" key="1">
    <citation type="submission" date="2022-10" db="EMBL/GenBank/DDBJ databases">
        <authorList>
            <person name="Yu W.X."/>
        </authorList>
    </citation>
    <scope>NUCLEOTIDE SEQUENCE</scope>
    <source>
        <strain evidence="1">AAT</strain>
    </source>
</reference>
<dbReference type="Proteomes" id="UP001209229">
    <property type="component" value="Unassembled WGS sequence"/>
</dbReference>
<protein>
    <recommendedName>
        <fullName evidence="3">Lipoprotein</fullName>
    </recommendedName>
</protein>
<accession>A0AAE3M5D0</accession>
<keyword evidence="2" id="KW-1185">Reference proteome</keyword>
<evidence type="ECO:0008006" key="3">
    <source>
        <dbReference type="Google" id="ProtNLM"/>
    </source>
</evidence>
<dbReference type="RefSeq" id="WP_301191057.1">
    <property type="nucleotide sequence ID" value="NZ_JAPDPJ010000030.1"/>
</dbReference>
<gene>
    <name evidence="1" type="ORF">OM075_13525</name>
</gene>
<proteinExistence type="predicted"/>
<sequence>MKKLSYVIVLIIVLISSLISCSYSQTKSESVKEGLIYDSLNVINSTSKVFYALPSPEEVIDYVTNNQIRFSSKLLIGTKLEPSKDFKDNKTILLGLYFADMAYLSVYKRSDLMGSYFSKVDRLIKDIGLHPDISNDQYTKIMYSTSYPDSLYVISRELYDGVINYLQEFDEGRTLTLLSVGTIVESLYLSSYIQSDFEKQKESVNKIAEQQLIYKDVISLVNEYTNEPFFEQLYHNLKVVEQSFENLKVKNSKKEVEIDSDGKVVIKGKNDYDINEEDYFIFLDNIHDLRVFLLNSI</sequence>
<organism evidence="1 2">
    <name type="scientific">Plebeiibacterium sediminum</name>
    <dbReference type="NCBI Taxonomy" id="2992112"/>
    <lineage>
        <taxon>Bacteria</taxon>
        <taxon>Pseudomonadati</taxon>
        <taxon>Bacteroidota</taxon>
        <taxon>Bacteroidia</taxon>
        <taxon>Marinilabiliales</taxon>
        <taxon>Marinilabiliaceae</taxon>
        <taxon>Plebeiibacterium</taxon>
    </lineage>
</organism>
<evidence type="ECO:0000313" key="2">
    <source>
        <dbReference type="Proteomes" id="UP001209229"/>
    </source>
</evidence>